<reference evidence="1 2" key="1">
    <citation type="submission" date="2016-12" db="EMBL/GenBank/DDBJ databases">
        <title>Isolation and genomic insights into novel planktonic Zetaproteobacteria from stratified waters of the Chesapeake Bay.</title>
        <authorList>
            <person name="McAllister S.M."/>
            <person name="Kato S."/>
            <person name="Chan C.S."/>
            <person name="Chiu B.K."/>
            <person name="Field E.K."/>
        </authorList>
    </citation>
    <scope>NUCLEOTIDE SEQUENCE [LARGE SCALE GENOMIC DNA]</scope>
    <source>
        <strain evidence="1 2">CP-8</strain>
    </source>
</reference>
<protein>
    <submittedName>
        <fullName evidence="1">Uncharacterized protein</fullName>
    </submittedName>
</protein>
<proteinExistence type="predicted"/>
<evidence type="ECO:0000313" key="1">
    <source>
        <dbReference type="EMBL" id="ATX82636.1"/>
    </source>
</evidence>
<dbReference type="RefSeq" id="WP_157821323.1">
    <property type="nucleotide sequence ID" value="NZ_CP018800.1"/>
</dbReference>
<keyword evidence="2" id="KW-1185">Reference proteome</keyword>
<name>A0A2K8LED0_9PROT</name>
<evidence type="ECO:0000313" key="2">
    <source>
        <dbReference type="Proteomes" id="UP000231637"/>
    </source>
</evidence>
<gene>
    <name evidence="1" type="ORF">Ga0123462_1789</name>
</gene>
<accession>A0A2K8LED0</accession>
<dbReference type="AlphaFoldDB" id="A0A2K8LED0"/>
<dbReference type="Proteomes" id="UP000231637">
    <property type="component" value="Chromosome"/>
</dbReference>
<dbReference type="KEGG" id="mfn:Ga0123462_1789"/>
<dbReference type="EMBL" id="CP018800">
    <property type="protein sequence ID" value="ATX82636.1"/>
    <property type="molecule type" value="Genomic_DNA"/>
</dbReference>
<organism evidence="1 2">
    <name type="scientific">Mariprofundus ferrinatatus</name>
    <dbReference type="NCBI Taxonomy" id="1921087"/>
    <lineage>
        <taxon>Bacteria</taxon>
        <taxon>Pseudomonadati</taxon>
        <taxon>Pseudomonadota</taxon>
        <taxon>Candidatius Mariprofundia</taxon>
        <taxon>Mariprofundales</taxon>
        <taxon>Mariprofundaceae</taxon>
        <taxon>Mariprofundus</taxon>
    </lineage>
</organism>
<sequence length="50" mass="5527">MGIRRAGIVKERRGKYGGHHAEIRLAADGGGWNNVNDPLLQEGLAEHKDY</sequence>